<evidence type="ECO:0000256" key="1">
    <source>
        <dbReference type="ARBA" id="ARBA00000085"/>
    </source>
</evidence>
<protein>
    <recommendedName>
        <fullName evidence="3">histidine kinase</fullName>
        <ecNumber evidence="3">2.7.13.3</ecNumber>
    </recommendedName>
</protein>
<dbReference type="SUPFAM" id="SSF47384">
    <property type="entry name" value="Homodimeric domain of signal transducing histidine kinase"/>
    <property type="match status" value="1"/>
</dbReference>
<dbReference type="PROSITE" id="PS50109">
    <property type="entry name" value="HIS_KIN"/>
    <property type="match status" value="1"/>
</dbReference>
<dbReference type="InterPro" id="IPR036097">
    <property type="entry name" value="HisK_dim/P_sf"/>
</dbReference>
<dbReference type="Proteomes" id="UP000295132">
    <property type="component" value="Unassembled WGS sequence"/>
</dbReference>
<dbReference type="SUPFAM" id="SSF55874">
    <property type="entry name" value="ATPase domain of HSP90 chaperone/DNA topoisomerase II/histidine kinase"/>
    <property type="match status" value="1"/>
</dbReference>
<dbReference type="Pfam" id="PF02518">
    <property type="entry name" value="HATPase_c"/>
    <property type="match status" value="1"/>
</dbReference>
<keyword evidence="11" id="KW-0472">Membrane</keyword>
<dbReference type="SMART" id="SM00387">
    <property type="entry name" value="HATPase_c"/>
    <property type="match status" value="1"/>
</dbReference>
<keyword evidence="4" id="KW-1003">Cell membrane</keyword>
<dbReference type="InterPro" id="IPR005467">
    <property type="entry name" value="His_kinase_dom"/>
</dbReference>
<evidence type="ECO:0000256" key="8">
    <source>
        <dbReference type="ARBA" id="ARBA00022777"/>
    </source>
</evidence>
<evidence type="ECO:0000256" key="7">
    <source>
        <dbReference type="ARBA" id="ARBA00022741"/>
    </source>
</evidence>
<evidence type="ECO:0000256" key="6">
    <source>
        <dbReference type="ARBA" id="ARBA00022679"/>
    </source>
</evidence>
<dbReference type="AlphaFoldDB" id="A0A4V3ATC7"/>
<comment type="subcellular location">
    <subcellularLocation>
        <location evidence="2">Cell membrane</location>
        <topology evidence="2">Multi-pass membrane protein</topology>
    </subcellularLocation>
</comment>
<organism evidence="13 14">
    <name type="scientific">Bacillus salipaludis</name>
    <dbReference type="NCBI Taxonomy" id="2547811"/>
    <lineage>
        <taxon>Bacteria</taxon>
        <taxon>Bacillati</taxon>
        <taxon>Bacillota</taxon>
        <taxon>Bacilli</taxon>
        <taxon>Bacillales</taxon>
        <taxon>Bacillaceae</taxon>
        <taxon>Bacillus</taxon>
    </lineage>
</organism>
<keyword evidence="9" id="KW-0067">ATP-binding</keyword>
<name>A0A4V3ATC7_9BACI</name>
<dbReference type="GO" id="GO:0005524">
    <property type="term" value="F:ATP binding"/>
    <property type="evidence" value="ECO:0007669"/>
    <property type="project" value="UniProtKB-KW"/>
</dbReference>
<gene>
    <name evidence="13" type="ORF">E2K98_19105</name>
</gene>
<dbReference type="EC" id="2.7.13.3" evidence="3"/>
<evidence type="ECO:0000256" key="11">
    <source>
        <dbReference type="ARBA" id="ARBA00023136"/>
    </source>
</evidence>
<keyword evidence="5" id="KW-0597">Phosphoprotein</keyword>
<reference evidence="13 14" key="1">
    <citation type="submission" date="2019-03" db="EMBL/GenBank/DDBJ databases">
        <title>Bacillus niacini sp. nov. a Nicotinate-Metabolizing Mesophile Isolated from Soil.</title>
        <authorList>
            <person name="Zhang G."/>
        </authorList>
    </citation>
    <scope>NUCLEOTIDE SEQUENCE [LARGE SCALE GENOMIC DNA]</scope>
    <source>
        <strain evidence="13 14">WN066</strain>
    </source>
</reference>
<evidence type="ECO:0000256" key="4">
    <source>
        <dbReference type="ARBA" id="ARBA00022475"/>
    </source>
</evidence>
<evidence type="ECO:0000256" key="5">
    <source>
        <dbReference type="ARBA" id="ARBA00022553"/>
    </source>
</evidence>
<dbReference type="PANTHER" id="PTHR45528:SF1">
    <property type="entry name" value="SENSOR HISTIDINE KINASE CPXA"/>
    <property type="match status" value="1"/>
</dbReference>
<evidence type="ECO:0000313" key="14">
    <source>
        <dbReference type="Proteomes" id="UP000295132"/>
    </source>
</evidence>
<evidence type="ECO:0000256" key="10">
    <source>
        <dbReference type="ARBA" id="ARBA00023012"/>
    </source>
</evidence>
<dbReference type="GO" id="GO:0000155">
    <property type="term" value="F:phosphorelay sensor kinase activity"/>
    <property type="evidence" value="ECO:0007669"/>
    <property type="project" value="InterPro"/>
</dbReference>
<dbReference type="InterPro" id="IPR036890">
    <property type="entry name" value="HATPase_C_sf"/>
</dbReference>
<dbReference type="InterPro" id="IPR050398">
    <property type="entry name" value="HssS/ArlS-like"/>
</dbReference>
<sequence>MKKLENRDDAYQELTEKYESMIQMLENRIQDEITKNRQKDQMLIQQAKHAAMGEILASIGHQWRQPLNHLSLLIKDIRDAQRFGEMNAQYMDQFTNESMILIDFLAGTIQDFRKFYRQSKEKCAFSLAESIEAALSIFSFFLKKHEIRVYFEYREQQKAYGYSNEFSQVVLNLLTNIRDTFVNNEIKDRKLFITINETTDHLVAEIMDNAGGPEPELLSKMFDASDSNWSVDTKLGLYITKVILENMNGSITADTFGEGTRYRLSIPKITSRMGSSDSQYEKLTKCKTHTKK</sequence>
<evidence type="ECO:0000256" key="3">
    <source>
        <dbReference type="ARBA" id="ARBA00012438"/>
    </source>
</evidence>
<evidence type="ECO:0000256" key="2">
    <source>
        <dbReference type="ARBA" id="ARBA00004651"/>
    </source>
</evidence>
<keyword evidence="7" id="KW-0547">Nucleotide-binding</keyword>
<dbReference type="PANTHER" id="PTHR45528">
    <property type="entry name" value="SENSOR HISTIDINE KINASE CPXA"/>
    <property type="match status" value="1"/>
</dbReference>
<dbReference type="EMBL" id="SMYO01000009">
    <property type="protein sequence ID" value="TDK59351.1"/>
    <property type="molecule type" value="Genomic_DNA"/>
</dbReference>
<feature type="domain" description="Histidine kinase" evidence="12">
    <location>
        <begin position="58"/>
        <end position="270"/>
    </location>
</feature>
<dbReference type="Gene3D" id="3.30.565.10">
    <property type="entry name" value="Histidine kinase-like ATPase, C-terminal domain"/>
    <property type="match status" value="1"/>
</dbReference>
<comment type="caution">
    <text evidence="13">The sequence shown here is derived from an EMBL/GenBank/DDBJ whole genome shotgun (WGS) entry which is preliminary data.</text>
</comment>
<evidence type="ECO:0000313" key="13">
    <source>
        <dbReference type="EMBL" id="TDK59351.1"/>
    </source>
</evidence>
<evidence type="ECO:0000256" key="9">
    <source>
        <dbReference type="ARBA" id="ARBA00022840"/>
    </source>
</evidence>
<dbReference type="InterPro" id="IPR003594">
    <property type="entry name" value="HATPase_dom"/>
</dbReference>
<dbReference type="RefSeq" id="WP_133336915.1">
    <property type="nucleotide sequence ID" value="NZ_SMYO01000009.1"/>
</dbReference>
<keyword evidence="10" id="KW-0902">Two-component regulatory system</keyword>
<dbReference type="GO" id="GO:0005886">
    <property type="term" value="C:plasma membrane"/>
    <property type="evidence" value="ECO:0007669"/>
    <property type="project" value="UniProtKB-SubCell"/>
</dbReference>
<keyword evidence="8 13" id="KW-0418">Kinase</keyword>
<keyword evidence="6" id="KW-0808">Transferase</keyword>
<evidence type="ECO:0000259" key="12">
    <source>
        <dbReference type="PROSITE" id="PS50109"/>
    </source>
</evidence>
<proteinExistence type="predicted"/>
<dbReference type="Gene3D" id="1.10.287.130">
    <property type="match status" value="1"/>
</dbReference>
<accession>A0A4V3ATC7</accession>
<comment type="catalytic activity">
    <reaction evidence="1">
        <text>ATP + protein L-histidine = ADP + protein N-phospho-L-histidine.</text>
        <dbReference type="EC" id="2.7.13.3"/>
    </reaction>
</comment>